<gene>
    <name evidence="2" type="ORF">GRI44_09655</name>
</gene>
<dbReference type="GO" id="GO:0035438">
    <property type="term" value="F:cyclic-di-GMP binding"/>
    <property type="evidence" value="ECO:0007669"/>
    <property type="project" value="InterPro"/>
</dbReference>
<name>A0A6L7GK36_9SPHN</name>
<feature type="domain" description="PilZ" evidence="1">
    <location>
        <begin position="7"/>
        <end position="91"/>
    </location>
</feature>
<dbReference type="SUPFAM" id="SSF141371">
    <property type="entry name" value="PilZ domain-like"/>
    <property type="match status" value="1"/>
</dbReference>
<evidence type="ECO:0000313" key="2">
    <source>
        <dbReference type="EMBL" id="MXP15011.1"/>
    </source>
</evidence>
<comment type="caution">
    <text evidence="2">The sequence shown here is derived from an EMBL/GenBank/DDBJ whole genome shotgun (WGS) entry which is preliminary data.</text>
</comment>
<dbReference type="Proteomes" id="UP000473531">
    <property type="component" value="Unassembled WGS sequence"/>
</dbReference>
<sequence length="125" mass="13432">MSGVETRNIARDSLLLLADVRVDGAPEDFRIKVRNLSAGGMMAEGSIPVVPGQHVQINLRHIGWVPGAVAWVQGDRCGVAFTHQIDPKQVRATGAGVPQGRQMFINPAKHLKSPAQPDPAALRKI</sequence>
<protein>
    <submittedName>
        <fullName evidence="2">PilZ domain-containing protein</fullName>
    </submittedName>
</protein>
<evidence type="ECO:0000313" key="3">
    <source>
        <dbReference type="Proteomes" id="UP000473531"/>
    </source>
</evidence>
<dbReference type="InterPro" id="IPR009875">
    <property type="entry name" value="PilZ_domain"/>
</dbReference>
<dbReference type="OrthoDB" id="7391081at2"/>
<organism evidence="2 3">
    <name type="scientific">Allopontixanthobacter confluentis</name>
    <dbReference type="NCBI Taxonomy" id="1849021"/>
    <lineage>
        <taxon>Bacteria</taxon>
        <taxon>Pseudomonadati</taxon>
        <taxon>Pseudomonadota</taxon>
        <taxon>Alphaproteobacteria</taxon>
        <taxon>Sphingomonadales</taxon>
        <taxon>Erythrobacteraceae</taxon>
        <taxon>Allopontixanthobacter</taxon>
    </lineage>
</organism>
<reference evidence="2 3" key="1">
    <citation type="submission" date="2019-12" db="EMBL/GenBank/DDBJ databases">
        <title>Genomic-based taxomic classification of the family Erythrobacteraceae.</title>
        <authorList>
            <person name="Xu L."/>
        </authorList>
    </citation>
    <scope>NUCLEOTIDE SEQUENCE [LARGE SCALE GENOMIC DNA]</scope>
    <source>
        <strain evidence="2 3">KCTC 52259</strain>
    </source>
</reference>
<dbReference type="RefSeq" id="WP_160601597.1">
    <property type="nucleotide sequence ID" value="NZ_WTYU01000002.1"/>
</dbReference>
<proteinExistence type="predicted"/>
<dbReference type="AlphaFoldDB" id="A0A6L7GK36"/>
<keyword evidence="3" id="KW-1185">Reference proteome</keyword>
<dbReference type="EMBL" id="WTYU01000002">
    <property type="protein sequence ID" value="MXP15011.1"/>
    <property type="molecule type" value="Genomic_DNA"/>
</dbReference>
<accession>A0A6L7GK36</accession>
<dbReference type="Pfam" id="PF07238">
    <property type="entry name" value="PilZ"/>
    <property type="match status" value="1"/>
</dbReference>
<evidence type="ECO:0000259" key="1">
    <source>
        <dbReference type="Pfam" id="PF07238"/>
    </source>
</evidence>